<keyword evidence="1" id="KW-0812">Transmembrane</keyword>
<organism evidence="2 3">
    <name type="scientific">Priestia koreensis</name>
    <dbReference type="NCBI Taxonomy" id="284581"/>
    <lineage>
        <taxon>Bacteria</taxon>
        <taxon>Bacillati</taxon>
        <taxon>Bacillota</taxon>
        <taxon>Bacilli</taxon>
        <taxon>Bacillales</taxon>
        <taxon>Bacillaceae</taxon>
        <taxon>Priestia</taxon>
    </lineage>
</organism>
<evidence type="ECO:0008006" key="4">
    <source>
        <dbReference type="Google" id="ProtNLM"/>
    </source>
</evidence>
<dbReference type="EMBL" id="LILC01000004">
    <property type="protein sequence ID" value="KOO48596.1"/>
    <property type="molecule type" value="Genomic_DNA"/>
</dbReference>
<dbReference type="PATRIC" id="fig|284581.3.peg.1633"/>
<protein>
    <recommendedName>
        <fullName evidence="4">Ribosomal protein L7/L12 C-terminal domain-containing protein</fullName>
    </recommendedName>
</protein>
<accession>A0A0M0LC49</accession>
<evidence type="ECO:0000256" key="1">
    <source>
        <dbReference type="SAM" id="Phobius"/>
    </source>
</evidence>
<dbReference type="OrthoDB" id="2721664at2"/>
<dbReference type="AlphaFoldDB" id="A0A0M0LC49"/>
<evidence type="ECO:0000313" key="3">
    <source>
        <dbReference type="Proteomes" id="UP000037558"/>
    </source>
</evidence>
<evidence type="ECO:0000313" key="2">
    <source>
        <dbReference type="EMBL" id="KOO48596.1"/>
    </source>
</evidence>
<sequence length="86" mass="9897">MLEIPGLIIIVALIVYIATLRNRIKDLEQRQLQQMTLEQQSILRTQIQTMLQGGKTMPEVIKFVREETGFGLVAAKHYVDQVQTEE</sequence>
<gene>
    <name evidence="2" type="ORF">AMD01_04205</name>
</gene>
<feature type="transmembrane region" description="Helical" evidence="1">
    <location>
        <begin position="6"/>
        <end position="24"/>
    </location>
</feature>
<dbReference type="InterPro" id="IPR014719">
    <property type="entry name" value="Ribosomal_bL12_C/ClpS-like"/>
</dbReference>
<comment type="caution">
    <text evidence="2">The sequence shown here is derived from an EMBL/GenBank/DDBJ whole genome shotgun (WGS) entry which is preliminary data.</text>
</comment>
<keyword evidence="1" id="KW-1133">Transmembrane helix</keyword>
<proteinExistence type="predicted"/>
<keyword evidence="3" id="KW-1185">Reference proteome</keyword>
<keyword evidence="1" id="KW-0472">Membrane</keyword>
<dbReference type="Gene3D" id="3.30.1390.10">
    <property type="match status" value="1"/>
</dbReference>
<reference evidence="3" key="1">
    <citation type="submission" date="2015-08" db="EMBL/GenBank/DDBJ databases">
        <title>Fjat-14210 dsm16467.</title>
        <authorList>
            <person name="Liu B."/>
            <person name="Wang J."/>
            <person name="Zhu Y."/>
            <person name="Liu G."/>
            <person name="Chen Q."/>
            <person name="Chen Z."/>
            <person name="Lan J."/>
            <person name="Che J."/>
            <person name="Ge C."/>
            <person name="Shi H."/>
            <person name="Pan Z."/>
            <person name="Liu X."/>
        </authorList>
    </citation>
    <scope>NUCLEOTIDE SEQUENCE [LARGE SCALE GENOMIC DNA]</scope>
    <source>
        <strain evidence="3">DSM 16467</strain>
    </source>
</reference>
<dbReference type="Proteomes" id="UP000037558">
    <property type="component" value="Unassembled WGS sequence"/>
</dbReference>
<dbReference type="RefSeq" id="WP_053400161.1">
    <property type="nucleotide sequence ID" value="NZ_JAMAUM010000010.1"/>
</dbReference>
<name>A0A0M0LC49_9BACI</name>